<gene>
    <name evidence="2" type="ORF">BWZ43_17440</name>
</gene>
<dbReference type="EMBL" id="MTLA01000228">
    <property type="protein sequence ID" value="OOP67112.1"/>
    <property type="molecule type" value="Genomic_DNA"/>
</dbReference>
<protein>
    <recommendedName>
        <fullName evidence="4">Voltage-dependent anion channel</fullName>
    </recommendedName>
</protein>
<comment type="caution">
    <text evidence="2">The sequence shown here is derived from an EMBL/GenBank/DDBJ whole genome shotgun (WGS) entry which is preliminary data.</text>
</comment>
<keyword evidence="1" id="KW-0812">Transmembrane</keyword>
<feature type="transmembrane region" description="Helical" evidence="1">
    <location>
        <begin position="187"/>
        <end position="204"/>
    </location>
</feature>
<keyword evidence="3" id="KW-1185">Reference proteome</keyword>
<dbReference type="Proteomes" id="UP000189761">
    <property type="component" value="Unassembled WGS sequence"/>
</dbReference>
<evidence type="ECO:0008006" key="4">
    <source>
        <dbReference type="Google" id="ProtNLM"/>
    </source>
</evidence>
<keyword evidence="1" id="KW-1133">Transmembrane helix</keyword>
<feature type="transmembrane region" description="Helical" evidence="1">
    <location>
        <begin position="292"/>
        <end position="312"/>
    </location>
</feature>
<evidence type="ECO:0000313" key="3">
    <source>
        <dbReference type="Proteomes" id="UP000189761"/>
    </source>
</evidence>
<name>A0A8E2I5L3_9BACI</name>
<evidence type="ECO:0000313" key="2">
    <source>
        <dbReference type="EMBL" id="OOP67112.1"/>
    </source>
</evidence>
<feature type="transmembrane region" description="Helical" evidence="1">
    <location>
        <begin position="324"/>
        <end position="344"/>
    </location>
</feature>
<dbReference type="RefSeq" id="WP_078110812.1">
    <property type="nucleotide sequence ID" value="NZ_CP065424.1"/>
</dbReference>
<feature type="transmembrane region" description="Helical" evidence="1">
    <location>
        <begin position="250"/>
        <end position="272"/>
    </location>
</feature>
<feature type="transmembrane region" description="Helical" evidence="1">
    <location>
        <begin position="53"/>
        <end position="72"/>
    </location>
</feature>
<reference evidence="2 3" key="1">
    <citation type="submission" date="2017-01" db="EMBL/GenBank/DDBJ databases">
        <title>Draft genome sequence of Bacillus oleronius.</title>
        <authorList>
            <person name="Allam M."/>
        </authorList>
    </citation>
    <scope>NUCLEOTIDE SEQUENCE [LARGE SCALE GENOMIC DNA]</scope>
    <source>
        <strain evidence="2 3">DSM 9356</strain>
    </source>
</reference>
<proteinExistence type="predicted"/>
<feature type="transmembrane region" description="Helical" evidence="1">
    <location>
        <begin position="121"/>
        <end position="142"/>
    </location>
</feature>
<feature type="transmembrane region" description="Helical" evidence="1">
    <location>
        <begin position="154"/>
        <end position="175"/>
    </location>
</feature>
<evidence type="ECO:0000256" key="1">
    <source>
        <dbReference type="SAM" id="Phobius"/>
    </source>
</evidence>
<feature type="transmembrane region" description="Helical" evidence="1">
    <location>
        <begin position="225"/>
        <end position="244"/>
    </location>
</feature>
<organism evidence="2 3">
    <name type="scientific">Heyndrickxia oleronia</name>
    <dbReference type="NCBI Taxonomy" id="38875"/>
    <lineage>
        <taxon>Bacteria</taxon>
        <taxon>Bacillati</taxon>
        <taxon>Bacillota</taxon>
        <taxon>Bacilli</taxon>
        <taxon>Bacillales</taxon>
        <taxon>Bacillaceae</taxon>
        <taxon>Heyndrickxia</taxon>
    </lineage>
</organism>
<keyword evidence="1" id="KW-0472">Membrane</keyword>
<dbReference type="AlphaFoldDB" id="A0A8E2I5L3"/>
<accession>A0A8E2I5L3</accession>
<sequence>MAFLLLLMIMLLFKYFFFHRKPSATAAGAIVMAIGIFEYDLFHHYFIKSFTEYKWFVWFLIIAWMVISGSFLKSVFNHTFKLLHRQNEIQSFAIGTWIAGTSVCSTIMFNRIPEIRVIPEIVISVNGVLWAIFCILCIKNFMKLLKTDSYKQTHGIILLSTVSTQSIVIGLSTIFGTTNNLKMINQGFFYLGILFYFVSLSIIVKRYLATYKIMDIKQDWYNTNCVIHGAMSITGLAGITSGIIGGKIIIAIWFWVLVCFFLVESIEIYRAVMRAKYLGFRKGLFQYHVSQWTRNFTFGMFLAFTIKLPVHFLPTSLLVIHKALVKYGVVVVILLLMIEIILYIKDNFTLKYFCLRNQNSHTENHFLEGR</sequence>